<evidence type="ECO:0000313" key="2">
    <source>
        <dbReference type="EMBL" id="KAH1096886.1"/>
    </source>
</evidence>
<feature type="domain" description="Reverse transcriptase" evidence="1">
    <location>
        <begin position="1"/>
        <end position="163"/>
    </location>
</feature>
<dbReference type="Pfam" id="PF00078">
    <property type="entry name" value="RVT_1"/>
    <property type="match status" value="1"/>
</dbReference>
<dbReference type="AlphaFoldDB" id="A0A9D3VVK7"/>
<reference evidence="2 3" key="1">
    <citation type="journal article" date="2021" name="Plant Biotechnol. J.">
        <title>Multi-omics assisted identification of the key and species-specific regulatory components of drought-tolerant mechanisms in Gossypium stocksii.</title>
        <authorList>
            <person name="Yu D."/>
            <person name="Ke L."/>
            <person name="Zhang D."/>
            <person name="Wu Y."/>
            <person name="Sun Y."/>
            <person name="Mei J."/>
            <person name="Sun J."/>
            <person name="Sun Y."/>
        </authorList>
    </citation>
    <scope>NUCLEOTIDE SEQUENCE [LARGE SCALE GENOMIC DNA]</scope>
    <source>
        <strain evidence="3">cv. E1</strain>
        <tissue evidence="2">Leaf</tissue>
    </source>
</reference>
<comment type="caution">
    <text evidence="2">The sequence shown here is derived from an EMBL/GenBank/DDBJ whole genome shotgun (WGS) entry which is preliminary data.</text>
</comment>
<organism evidence="2 3">
    <name type="scientific">Gossypium stocksii</name>
    <dbReference type="NCBI Taxonomy" id="47602"/>
    <lineage>
        <taxon>Eukaryota</taxon>
        <taxon>Viridiplantae</taxon>
        <taxon>Streptophyta</taxon>
        <taxon>Embryophyta</taxon>
        <taxon>Tracheophyta</taxon>
        <taxon>Spermatophyta</taxon>
        <taxon>Magnoliopsida</taxon>
        <taxon>eudicotyledons</taxon>
        <taxon>Gunneridae</taxon>
        <taxon>Pentapetalae</taxon>
        <taxon>rosids</taxon>
        <taxon>malvids</taxon>
        <taxon>Malvales</taxon>
        <taxon>Malvaceae</taxon>
        <taxon>Malvoideae</taxon>
        <taxon>Gossypium</taxon>
    </lineage>
</organism>
<dbReference type="OrthoDB" id="1936608at2759"/>
<evidence type="ECO:0000313" key="3">
    <source>
        <dbReference type="Proteomes" id="UP000828251"/>
    </source>
</evidence>
<accession>A0A9D3VVK7</accession>
<dbReference type="EMBL" id="JAIQCV010000005">
    <property type="protein sequence ID" value="KAH1096886.1"/>
    <property type="molecule type" value="Genomic_DNA"/>
</dbReference>
<dbReference type="PANTHER" id="PTHR33116:SF86">
    <property type="entry name" value="REVERSE TRANSCRIPTASE DOMAIN-CONTAINING PROTEIN"/>
    <property type="match status" value="1"/>
</dbReference>
<sequence length="183" mass="21162">MKEMGFAKKWTDKIMSCARSVRYLVKYNNIFSDIIIPERGHRKGDTLSPYLFLLCMEALPRMLMEAQNKNSLKGIRASIKGPRVNHLFFADDALLFVKNKKSDIESLINILKVFANVSGQEINYEKSMVLFSYNTPREQRHNFGDLLGMKVVEKLDNYLGLPLPIGKKKKRVFQEIINKLSCR</sequence>
<name>A0A9D3VVK7_9ROSI</name>
<dbReference type="PANTHER" id="PTHR33116">
    <property type="entry name" value="REVERSE TRANSCRIPTASE ZINC-BINDING DOMAIN-CONTAINING PROTEIN-RELATED-RELATED"/>
    <property type="match status" value="1"/>
</dbReference>
<dbReference type="InterPro" id="IPR000477">
    <property type="entry name" value="RT_dom"/>
</dbReference>
<keyword evidence="3" id="KW-1185">Reference proteome</keyword>
<proteinExistence type="predicted"/>
<dbReference type="Proteomes" id="UP000828251">
    <property type="component" value="Unassembled WGS sequence"/>
</dbReference>
<gene>
    <name evidence="2" type="ORF">J1N35_013807</name>
</gene>
<dbReference type="PROSITE" id="PS50878">
    <property type="entry name" value="RT_POL"/>
    <property type="match status" value="1"/>
</dbReference>
<protein>
    <recommendedName>
        <fullName evidence="1">Reverse transcriptase domain-containing protein</fullName>
    </recommendedName>
</protein>
<evidence type="ECO:0000259" key="1">
    <source>
        <dbReference type="PROSITE" id="PS50878"/>
    </source>
</evidence>